<dbReference type="EMBL" id="SRLO01005966">
    <property type="protein sequence ID" value="TNN29182.1"/>
    <property type="molecule type" value="Genomic_DNA"/>
</dbReference>
<dbReference type="AlphaFoldDB" id="A0A4Z2ELE3"/>
<feature type="compositionally biased region" description="Basic and acidic residues" evidence="1">
    <location>
        <begin position="9"/>
        <end position="34"/>
    </location>
</feature>
<evidence type="ECO:0000256" key="1">
    <source>
        <dbReference type="SAM" id="MobiDB-lite"/>
    </source>
</evidence>
<keyword evidence="3" id="KW-1185">Reference proteome</keyword>
<sequence>MMSARHRGDRRDRGDRGHREAHACSRILSSDHKPPAVRGLHTHEPGRAGSADKPSDCDVSM</sequence>
<evidence type="ECO:0000313" key="3">
    <source>
        <dbReference type="Proteomes" id="UP000314294"/>
    </source>
</evidence>
<name>A0A4Z2ELE3_9TELE</name>
<gene>
    <name evidence="2" type="ORF">EYF80_060670</name>
</gene>
<organism evidence="2 3">
    <name type="scientific">Liparis tanakae</name>
    <name type="common">Tanaka's snailfish</name>
    <dbReference type="NCBI Taxonomy" id="230148"/>
    <lineage>
        <taxon>Eukaryota</taxon>
        <taxon>Metazoa</taxon>
        <taxon>Chordata</taxon>
        <taxon>Craniata</taxon>
        <taxon>Vertebrata</taxon>
        <taxon>Euteleostomi</taxon>
        <taxon>Actinopterygii</taxon>
        <taxon>Neopterygii</taxon>
        <taxon>Teleostei</taxon>
        <taxon>Neoteleostei</taxon>
        <taxon>Acanthomorphata</taxon>
        <taxon>Eupercaria</taxon>
        <taxon>Perciformes</taxon>
        <taxon>Cottioidei</taxon>
        <taxon>Cottales</taxon>
        <taxon>Liparidae</taxon>
        <taxon>Liparis</taxon>
    </lineage>
</organism>
<comment type="caution">
    <text evidence="2">The sequence shown here is derived from an EMBL/GenBank/DDBJ whole genome shotgun (WGS) entry which is preliminary data.</text>
</comment>
<proteinExistence type="predicted"/>
<evidence type="ECO:0000313" key="2">
    <source>
        <dbReference type="EMBL" id="TNN29182.1"/>
    </source>
</evidence>
<dbReference type="Proteomes" id="UP000314294">
    <property type="component" value="Unassembled WGS sequence"/>
</dbReference>
<feature type="region of interest" description="Disordered" evidence="1">
    <location>
        <begin position="1"/>
        <end position="61"/>
    </location>
</feature>
<protein>
    <submittedName>
        <fullName evidence="2">Uncharacterized protein</fullName>
    </submittedName>
</protein>
<accession>A0A4Z2ELE3</accession>
<reference evidence="2 3" key="1">
    <citation type="submission" date="2019-03" db="EMBL/GenBank/DDBJ databases">
        <title>First draft genome of Liparis tanakae, snailfish: a comprehensive survey of snailfish specific genes.</title>
        <authorList>
            <person name="Kim W."/>
            <person name="Song I."/>
            <person name="Jeong J.-H."/>
            <person name="Kim D."/>
            <person name="Kim S."/>
            <person name="Ryu S."/>
            <person name="Song J.Y."/>
            <person name="Lee S.K."/>
        </authorList>
    </citation>
    <scope>NUCLEOTIDE SEQUENCE [LARGE SCALE GENOMIC DNA]</scope>
    <source>
        <tissue evidence="2">Muscle</tissue>
    </source>
</reference>